<protein>
    <submittedName>
        <fullName evidence="1">Uncharacterized protein</fullName>
    </submittedName>
</protein>
<keyword evidence="2" id="KW-1185">Reference proteome</keyword>
<reference evidence="1 2" key="1">
    <citation type="submission" date="2019-07" db="EMBL/GenBank/DDBJ databases">
        <title>Whole genome shotgun sequence of Enterococcus mundtii NBRC 100490.</title>
        <authorList>
            <person name="Hosoyama A."/>
            <person name="Uohara A."/>
            <person name="Ohji S."/>
            <person name="Ichikawa N."/>
        </authorList>
    </citation>
    <scope>NUCLEOTIDE SEQUENCE [LARGE SCALE GENOMIC DNA]</scope>
    <source>
        <strain evidence="1 2">NBRC 100490</strain>
    </source>
</reference>
<dbReference type="RefSeq" id="WP_081367448.1">
    <property type="nucleotide sequence ID" value="NZ_BJWA01000025.1"/>
</dbReference>
<name>A0ABQ0VFL0_ENTMU</name>
<dbReference type="GeneID" id="61001198"/>
<comment type="caution">
    <text evidence="1">The sequence shown here is derived from an EMBL/GenBank/DDBJ whole genome shotgun (WGS) entry which is preliminary data.</text>
</comment>
<sequence>MAKKKSTLEEAAARVLEKRGQSETDWRKNTLEKVQFAFFRGQDKDLEEYVLNRERQKIILKEINKI</sequence>
<organism evidence="1 2">
    <name type="scientific">Enterococcus mundtii</name>
    <dbReference type="NCBI Taxonomy" id="53346"/>
    <lineage>
        <taxon>Bacteria</taxon>
        <taxon>Bacillati</taxon>
        <taxon>Bacillota</taxon>
        <taxon>Bacilli</taxon>
        <taxon>Lactobacillales</taxon>
        <taxon>Enterococcaceae</taxon>
        <taxon>Enterococcus</taxon>
    </lineage>
</organism>
<proteinExistence type="predicted"/>
<gene>
    <name evidence="1" type="ORF">EMU01_26120</name>
</gene>
<accession>A0ABQ0VFL0</accession>
<dbReference type="Proteomes" id="UP000321175">
    <property type="component" value="Unassembled WGS sequence"/>
</dbReference>
<evidence type="ECO:0000313" key="1">
    <source>
        <dbReference type="EMBL" id="GEL81468.1"/>
    </source>
</evidence>
<dbReference type="EMBL" id="BJWA01000025">
    <property type="protein sequence ID" value="GEL81468.1"/>
    <property type="molecule type" value="Genomic_DNA"/>
</dbReference>
<evidence type="ECO:0000313" key="2">
    <source>
        <dbReference type="Proteomes" id="UP000321175"/>
    </source>
</evidence>